<proteinExistence type="predicted"/>
<feature type="compositionally biased region" description="Basic and acidic residues" evidence="1">
    <location>
        <begin position="31"/>
        <end position="59"/>
    </location>
</feature>
<evidence type="ECO:0000256" key="1">
    <source>
        <dbReference type="SAM" id="MobiDB-lite"/>
    </source>
</evidence>
<comment type="caution">
    <text evidence="2">The sequence shown here is derived from an EMBL/GenBank/DDBJ whole genome shotgun (WGS) entry which is preliminary data.</text>
</comment>
<gene>
    <name evidence="2" type="ORF">CWD88_02095</name>
</gene>
<evidence type="ECO:0000313" key="2">
    <source>
        <dbReference type="EMBL" id="PJO68074.1"/>
    </source>
</evidence>
<name>A0AAX0UIG1_BURPE</name>
<dbReference type="AlphaFoldDB" id="A0AAX0UIG1"/>
<evidence type="ECO:0000313" key="3">
    <source>
        <dbReference type="Proteomes" id="UP000231878"/>
    </source>
</evidence>
<accession>A0AAX0UIG1</accession>
<reference evidence="2 3" key="1">
    <citation type="submission" date="2017-11" db="EMBL/GenBank/DDBJ databases">
        <title>Molecular characterization of Burkholderia pseudomallei and closely related isolates from Vietnam.</title>
        <authorList>
            <person name="Ustinov D.V."/>
            <person name="Antonov A.S."/>
            <person name="Avdusheva E.F."/>
            <person name="Shpak I.M."/>
            <person name="Zakharova I.B."/>
            <person name="Thi L.A."/>
            <person name="Teteryatnikova N."/>
            <person name="Lopasteyskaya Y.A."/>
            <person name="Kuzyutina J.A."/>
            <person name="Ngo T.N."/>
            <person name="Victorov D.V."/>
        </authorList>
    </citation>
    <scope>NUCLEOTIDE SEQUENCE [LARGE SCALE GENOMIC DNA]</scope>
    <source>
        <strain evidence="2 3">V1512</strain>
    </source>
</reference>
<dbReference type="Proteomes" id="UP000231878">
    <property type="component" value="Unassembled WGS sequence"/>
</dbReference>
<protein>
    <submittedName>
        <fullName evidence="2">Uncharacterized protein</fullName>
    </submittedName>
</protein>
<sequence length="59" mass="6589">MRAMTRTAACRTVHTPAGAALAGRKRRGRARRGERLRRPARDRCANRDGFGRGGRIRAE</sequence>
<organism evidence="2 3">
    <name type="scientific">Burkholderia pseudomallei</name>
    <name type="common">Pseudomonas pseudomallei</name>
    <dbReference type="NCBI Taxonomy" id="28450"/>
    <lineage>
        <taxon>Bacteria</taxon>
        <taxon>Pseudomonadati</taxon>
        <taxon>Pseudomonadota</taxon>
        <taxon>Betaproteobacteria</taxon>
        <taxon>Burkholderiales</taxon>
        <taxon>Burkholderiaceae</taxon>
        <taxon>Burkholderia</taxon>
        <taxon>pseudomallei group</taxon>
    </lineage>
</organism>
<dbReference type="EMBL" id="PHRB01000001">
    <property type="protein sequence ID" value="PJO68074.1"/>
    <property type="molecule type" value="Genomic_DNA"/>
</dbReference>
<feature type="region of interest" description="Disordered" evidence="1">
    <location>
        <begin position="1"/>
        <end position="59"/>
    </location>
</feature>